<organism evidence="1 2">
    <name type="scientific">Perilla frutescens var. hirtella</name>
    <name type="common">Perilla citriodora</name>
    <name type="synonym">Perilla setoyensis</name>
    <dbReference type="NCBI Taxonomy" id="608512"/>
    <lineage>
        <taxon>Eukaryota</taxon>
        <taxon>Viridiplantae</taxon>
        <taxon>Streptophyta</taxon>
        <taxon>Embryophyta</taxon>
        <taxon>Tracheophyta</taxon>
        <taxon>Spermatophyta</taxon>
        <taxon>Magnoliopsida</taxon>
        <taxon>eudicotyledons</taxon>
        <taxon>Gunneridae</taxon>
        <taxon>Pentapetalae</taxon>
        <taxon>asterids</taxon>
        <taxon>lamiids</taxon>
        <taxon>Lamiales</taxon>
        <taxon>Lamiaceae</taxon>
        <taxon>Nepetoideae</taxon>
        <taxon>Elsholtzieae</taxon>
        <taxon>Perilla</taxon>
    </lineage>
</organism>
<protein>
    <submittedName>
        <fullName evidence="1">Uncharacterized protein</fullName>
    </submittedName>
</protein>
<reference evidence="1 2" key="1">
    <citation type="journal article" date="2021" name="Nat. Commun.">
        <title>Incipient diploidization of the medicinal plant Perilla within 10,000 years.</title>
        <authorList>
            <person name="Zhang Y."/>
            <person name="Shen Q."/>
            <person name="Leng L."/>
            <person name="Zhang D."/>
            <person name="Chen S."/>
            <person name="Shi Y."/>
            <person name="Ning Z."/>
            <person name="Chen S."/>
        </authorList>
    </citation>
    <scope>NUCLEOTIDE SEQUENCE [LARGE SCALE GENOMIC DNA]</scope>
    <source>
        <strain evidence="2">cv. PC099</strain>
    </source>
</reference>
<gene>
    <name evidence="1" type="ORF">C2S53_012591</name>
</gene>
<proteinExistence type="predicted"/>
<dbReference type="AlphaFoldDB" id="A0AAD4JB52"/>
<name>A0AAD4JB52_PERFH</name>
<dbReference type="PANTHER" id="PTHR34197">
    <property type="entry name" value="OS04G0591300 PROTEIN"/>
    <property type="match status" value="1"/>
</dbReference>
<evidence type="ECO:0000313" key="1">
    <source>
        <dbReference type="EMBL" id="KAH6829908.1"/>
    </source>
</evidence>
<dbReference type="EMBL" id="SDAM02000103">
    <property type="protein sequence ID" value="KAH6829908.1"/>
    <property type="molecule type" value="Genomic_DNA"/>
</dbReference>
<dbReference type="Proteomes" id="UP001190926">
    <property type="component" value="Unassembled WGS sequence"/>
</dbReference>
<keyword evidence="2" id="KW-1185">Reference proteome</keyword>
<evidence type="ECO:0000313" key="2">
    <source>
        <dbReference type="Proteomes" id="UP001190926"/>
    </source>
</evidence>
<sequence length="196" mass="20921">MAAAAAYRVEEEQLWKCPKHPSKRRRHGVCPTCLRDRLVTLCPNCGNVRPCPCSASAGFTSASSSSSSSSSYGGGEPSFSRSRSLAIPFFLRSNPNRVHTASFLSVFRRSKSKKGGAGDARNVDGDEKVESNDKIDDFARMISRSRSVGVGTAAAAASGDVSSSPAKGRFWNLKAFRSSKTPKAGNVQDQSSLNKP</sequence>
<accession>A0AAD4JB52</accession>
<comment type="caution">
    <text evidence="1">The sequence shown here is derived from an EMBL/GenBank/DDBJ whole genome shotgun (WGS) entry which is preliminary data.</text>
</comment>
<dbReference type="PANTHER" id="PTHR34197:SF2">
    <property type="entry name" value="OS04G0591300 PROTEIN"/>
    <property type="match status" value="1"/>
</dbReference>